<dbReference type="STRING" id="430453.SAMN04487962_10386"/>
<keyword evidence="3" id="KW-0560">Oxidoreductase</keyword>
<dbReference type="InterPro" id="IPR009014">
    <property type="entry name" value="Transketo_C/PFOR_II"/>
</dbReference>
<dbReference type="Gene3D" id="3.40.50.920">
    <property type="match status" value="1"/>
</dbReference>
<dbReference type="PANTHER" id="PTHR43257:SF2">
    <property type="entry name" value="PYRUVATE DEHYDROGENASE E1 COMPONENT SUBUNIT BETA"/>
    <property type="match status" value="1"/>
</dbReference>
<proteinExistence type="predicted"/>
<dbReference type="GO" id="GO:0016491">
    <property type="term" value="F:oxidoreductase activity"/>
    <property type="evidence" value="ECO:0007669"/>
    <property type="project" value="UniProtKB-KW"/>
</dbReference>
<dbReference type="InterPro" id="IPR005475">
    <property type="entry name" value="Transketolase-like_Pyr-bd"/>
</dbReference>
<keyword evidence="9" id="KW-1185">Reference proteome</keyword>
<gene>
    <name evidence="8" type="ORF">SAMN04487962_10386</name>
</gene>
<sequence>MNASAENAIRHGEGAPVAHKVTLVEAVNLALAREMANDDSVVVLGEDIATNGGVFRATVGLKERFGYKRVMDTPLAENLIAGTAVGMATQGLKPVAEFQFMGFIYAGCEQIISHAARMRNRTRGRLHCPLVYRAPFGGGIHAPEHHSESTEALFAHVPGLRVVIPSSPQRAYGLLLAAIRNPDPVIFLEPKRIYRAVTQTVMDNGEALPLDTCFTLREGDDITLISWGASIMETLQAADRLAEQGVSAEVIDVATISPLDRETLLCSVAKTGRAVIVHEACRNGGVGAEVAASIAEGAFLDLQAPVVRVTGYDTVMPYYRNEQHYLPQVDDIVAAVEQVIAL</sequence>
<name>A0A1I0AU91_9GAMM</name>
<dbReference type="FunFam" id="3.40.50.970:FF:000001">
    <property type="entry name" value="Pyruvate dehydrogenase E1 beta subunit"/>
    <property type="match status" value="1"/>
</dbReference>
<organism evidence="8 9">
    <name type="scientific">Marinobacter segnicrescens</name>
    <dbReference type="NCBI Taxonomy" id="430453"/>
    <lineage>
        <taxon>Bacteria</taxon>
        <taxon>Pseudomonadati</taxon>
        <taxon>Pseudomonadota</taxon>
        <taxon>Gammaproteobacteria</taxon>
        <taxon>Pseudomonadales</taxon>
        <taxon>Marinobacteraceae</taxon>
        <taxon>Marinobacter</taxon>
    </lineage>
</organism>
<comment type="cofactor">
    <cofactor evidence="1">
        <name>thiamine diphosphate</name>
        <dbReference type="ChEBI" id="CHEBI:58937"/>
    </cofactor>
</comment>
<dbReference type="SUPFAM" id="SSF52922">
    <property type="entry name" value="TK C-terminal domain-like"/>
    <property type="match status" value="1"/>
</dbReference>
<dbReference type="Gene3D" id="3.40.50.970">
    <property type="match status" value="1"/>
</dbReference>
<evidence type="ECO:0000256" key="1">
    <source>
        <dbReference type="ARBA" id="ARBA00001964"/>
    </source>
</evidence>
<dbReference type="PANTHER" id="PTHR43257">
    <property type="entry name" value="PYRUVATE DEHYDROGENASE E1 COMPONENT BETA SUBUNIT"/>
    <property type="match status" value="1"/>
</dbReference>
<evidence type="ECO:0000256" key="2">
    <source>
        <dbReference type="ARBA" id="ARBA00002859"/>
    </source>
</evidence>
<keyword evidence="8" id="KW-0670">Pyruvate</keyword>
<protein>
    <recommendedName>
        <fullName evidence="5">2-oxoisovalerate dehydrogenase subunit beta</fullName>
    </recommendedName>
    <alternativeName>
        <fullName evidence="6">Branched-chain alpha-keto acid dehydrogenase E1 component beta chain</fullName>
    </alternativeName>
</protein>
<dbReference type="SMART" id="SM00861">
    <property type="entry name" value="Transket_pyr"/>
    <property type="match status" value="1"/>
</dbReference>
<dbReference type="InterPro" id="IPR029061">
    <property type="entry name" value="THDP-binding"/>
</dbReference>
<dbReference type="SUPFAM" id="SSF52518">
    <property type="entry name" value="Thiamin diphosphate-binding fold (THDP-binding)"/>
    <property type="match status" value="1"/>
</dbReference>
<evidence type="ECO:0000256" key="4">
    <source>
        <dbReference type="ARBA" id="ARBA00023052"/>
    </source>
</evidence>
<evidence type="ECO:0000313" key="9">
    <source>
        <dbReference type="Proteomes" id="UP000198762"/>
    </source>
</evidence>
<accession>A0A1I0AU91</accession>
<evidence type="ECO:0000256" key="3">
    <source>
        <dbReference type="ARBA" id="ARBA00023002"/>
    </source>
</evidence>
<dbReference type="FunFam" id="3.40.50.920:FF:000001">
    <property type="entry name" value="Pyruvate dehydrogenase E1 beta subunit"/>
    <property type="match status" value="1"/>
</dbReference>
<dbReference type="Proteomes" id="UP000198762">
    <property type="component" value="Unassembled WGS sequence"/>
</dbReference>
<dbReference type="AlphaFoldDB" id="A0A1I0AU91"/>
<evidence type="ECO:0000256" key="5">
    <source>
        <dbReference type="ARBA" id="ARBA00070795"/>
    </source>
</evidence>
<dbReference type="InterPro" id="IPR033248">
    <property type="entry name" value="Transketolase_C"/>
</dbReference>
<dbReference type="Pfam" id="PF02780">
    <property type="entry name" value="Transketolase_C"/>
    <property type="match status" value="1"/>
</dbReference>
<evidence type="ECO:0000256" key="6">
    <source>
        <dbReference type="ARBA" id="ARBA00082400"/>
    </source>
</evidence>
<keyword evidence="4" id="KW-0786">Thiamine pyrophosphate</keyword>
<dbReference type="OrthoDB" id="9780894at2"/>
<dbReference type="RefSeq" id="WP_091849068.1">
    <property type="nucleotide sequence ID" value="NZ_FOHZ01000003.1"/>
</dbReference>
<reference evidence="9" key="1">
    <citation type="submission" date="2016-10" db="EMBL/GenBank/DDBJ databases">
        <authorList>
            <person name="Varghese N."/>
            <person name="Submissions S."/>
        </authorList>
    </citation>
    <scope>NUCLEOTIDE SEQUENCE [LARGE SCALE GENOMIC DNA]</scope>
    <source>
        <strain evidence="9">CGMCC 1.6489</strain>
    </source>
</reference>
<evidence type="ECO:0000259" key="7">
    <source>
        <dbReference type="SMART" id="SM00861"/>
    </source>
</evidence>
<dbReference type="CDD" id="cd07036">
    <property type="entry name" value="TPP_PYR_E1-PDHc-beta_like"/>
    <property type="match status" value="1"/>
</dbReference>
<dbReference type="EMBL" id="FOHZ01000003">
    <property type="protein sequence ID" value="SES97114.1"/>
    <property type="molecule type" value="Genomic_DNA"/>
</dbReference>
<dbReference type="Pfam" id="PF02779">
    <property type="entry name" value="Transket_pyr"/>
    <property type="match status" value="1"/>
</dbReference>
<feature type="domain" description="Transketolase-like pyrimidine-binding" evidence="7">
    <location>
        <begin position="21"/>
        <end position="196"/>
    </location>
</feature>
<comment type="function">
    <text evidence="2">The branched-chain alpha-keto dehydrogenase complex catalyzes the overall conversion of alpha-keto acids to acyl-CoA and CO(2). It contains multiple copies of three enzymatic components: branched-chain alpha-keto acid decarboxylase (E1), lipoamide acyltransferase (E2) and lipoamide dehydrogenase (E3).</text>
</comment>
<evidence type="ECO:0000313" key="8">
    <source>
        <dbReference type="EMBL" id="SES97114.1"/>
    </source>
</evidence>